<keyword evidence="7" id="KW-0808">Transferase</keyword>
<reference evidence="13 14" key="1">
    <citation type="submission" date="2017-11" db="EMBL/GenBank/DDBJ databases">
        <title>Evolution of Phototrophy in the Chloroflexi Phylum Driven by Horizontal Gene Transfer.</title>
        <authorList>
            <person name="Ward L.M."/>
            <person name="Hemp J."/>
            <person name="Shih P.M."/>
            <person name="Mcglynn S.E."/>
            <person name="Fischer W."/>
        </authorList>
    </citation>
    <scope>NUCLEOTIDE SEQUENCE [LARGE SCALE GENOMIC DNA]</scope>
    <source>
        <strain evidence="13">JP3_7</strain>
    </source>
</reference>
<dbReference type="AlphaFoldDB" id="A0A2M8QGP4"/>
<evidence type="ECO:0000256" key="11">
    <source>
        <dbReference type="PIRSR" id="PIRSR000460-1"/>
    </source>
</evidence>
<evidence type="ECO:0000313" key="13">
    <source>
        <dbReference type="EMBL" id="PJF48969.1"/>
    </source>
</evidence>
<dbReference type="GO" id="GO:0005975">
    <property type="term" value="P:carbohydrate metabolic process"/>
    <property type="evidence" value="ECO:0007669"/>
    <property type="project" value="InterPro"/>
</dbReference>
<comment type="similarity">
    <text evidence="3">Belongs to the glycogen phosphorylase family.</text>
</comment>
<dbReference type="InterPro" id="IPR011834">
    <property type="entry name" value="Agluc_phsphrylas"/>
</dbReference>
<dbReference type="SUPFAM" id="SSF53756">
    <property type="entry name" value="UDP-Glycosyltransferase/glycogen phosphorylase"/>
    <property type="match status" value="1"/>
</dbReference>
<evidence type="ECO:0000259" key="12">
    <source>
        <dbReference type="Pfam" id="PF11897"/>
    </source>
</evidence>
<evidence type="ECO:0000256" key="10">
    <source>
        <dbReference type="ARBA" id="ARBA00025174"/>
    </source>
</evidence>
<evidence type="ECO:0000256" key="2">
    <source>
        <dbReference type="ARBA" id="ARBA00001933"/>
    </source>
</evidence>
<dbReference type="InterPro" id="IPR035090">
    <property type="entry name" value="Pyridoxal_P_attach_site"/>
</dbReference>
<name>A0A2M8QGP4_9CHLR</name>
<comment type="cofactor">
    <cofactor evidence="2">
        <name>pyridoxal 5'-phosphate</name>
        <dbReference type="ChEBI" id="CHEBI:597326"/>
    </cofactor>
</comment>
<evidence type="ECO:0000256" key="9">
    <source>
        <dbReference type="ARBA" id="ARBA00023277"/>
    </source>
</evidence>
<dbReference type="PANTHER" id="PTHR42655">
    <property type="entry name" value="GLYCOGEN PHOSPHORYLASE"/>
    <property type="match status" value="1"/>
</dbReference>
<dbReference type="Proteomes" id="UP000230790">
    <property type="component" value="Unassembled WGS sequence"/>
</dbReference>
<comment type="function">
    <text evidence="10">Phosphorylase is an important allosteric enzyme in carbohydrate metabolism. Enzymes from different sources differ in their regulatory mechanisms and in their natural substrates. However, all known phosphorylases share catalytic and structural properties.</text>
</comment>
<dbReference type="InterPro" id="IPR024517">
    <property type="entry name" value="Glycogen_phosphorylase_DUF3417"/>
</dbReference>
<dbReference type="PANTHER" id="PTHR42655:SF1">
    <property type="entry name" value="GLYCOGEN PHOSPHORYLASE"/>
    <property type="match status" value="1"/>
</dbReference>
<dbReference type="GO" id="GO:0008184">
    <property type="term" value="F:glycogen phosphorylase activity"/>
    <property type="evidence" value="ECO:0007669"/>
    <property type="project" value="InterPro"/>
</dbReference>
<sequence>MSERVVESLCSLLPKRIQKLGEIAYNLWWTWHPEAQRVFQRIEPVLWEEVYHNPVKFLHRVPRQTLSDAIKDRRLLDAYDRAVAEFTLYMSGCDNDNDKPWFQRYANAWPTHKGPVAYFSFEFGLTEVLPMYAGGLGVLAADHLKEASDLNVPMVGVGFLYLQGYFRQRITEDGWQEADYEHLDFEQLPILQVRDEAGAPLVLCVELPGRCVRFNLWKAQVGRVPLYLIDTDLPENTPQDRVLTQRLYSPDPDTRIKQEMVLGIGGVRALRALKINPAAWHMNEGHSAFSTLERAREMVKQGMSFEQAREVVRQSTVFTTHTPVPAGNDRFPKWLIDQHLTGLWNELGLTREEFMALAEDDGAFGMTPLALRMSAKANGVSELHGEVSRAMWQWMYPNQPVPISHITNGVHTATWLARRMRRLFDEYLGAGWYARLDDPATWQLVYEIPDDELWAVHKHLKRKLAQFMRERARAKWVTHSQHPVQTIASGVMIDPNALTIGFARRFATYKRASLILRDIPRLLRILNNPARPVQIIYAGKAHPNDEPGKRLIQELYRLIKNADTAGRMVFIEDYDINVARHLVQGVDVWMNTPRRPYEASGTSGMKAALNGAINFSVLDGWWREAYDGTNGWAIGEDRAYDSPEEQDRIDCESLFNTLEHEIIPLYYDTDEDGIPHRWLQRAKASIATIAPRFSTRRMLKQYVEEIYAPLVHRSDATSNEHLVGEPMQA</sequence>
<gene>
    <name evidence="13" type="ORF">CUN48_00920</name>
</gene>
<dbReference type="NCBIfam" id="TIGR02094">
    <property type="entry name" value="more_P_ylases"/>
    <property type="match status" value="1"/>
</dbReference>
<keyword evidence="9" id="KW-0119">Carbohydrate metabolism</keyword>
<dbReference type="Pfam" id="PF11897">
    <property type="entry name" value="DUF3417"/>
    <property type="match status" value="1"/>
</dbReference>
<evidence type="ECO:0000256" key="6">
    <source>
        <dbReference type="ARBA" id="ARBA00022676"/>
    </source>
</evidence>
<comment type="catalytic activity">
    <reaction evidence="1">
        <text>[(1-&gt;4)-alpha-D-glucosyl](n) + phosphate = [(1-&gt;4)-alpha-D-glucosyl](n-1) + alpha-D-glucose 1-phosphate</text>
        <dbReference type="Rhea" id="RHEA:41732"/>
        <dbReference type="Rhea" id="RHEA-COMP:9584"/>
        <dbReference type="Rhea" id="RHEA-COMP:9586"/>
        <dbReference type="ChEBI" id="CHEBI:15444"/>
        <dbReference type="ChEBI" id="CHEBI:43474"/>
        <dbReference type="ChEBI" id="CHEBI:58601"/>
        <dbReference type="EC" id="2.4.1.1"/>
    </reaction>
</comment>
<dbReference type="PIRSF" id="PIRSF000460">
    <property type="entry name" value="Pprylas_GlgP"/>
    <property type="match status" value="1"/>
</dbReference>
<evidence type="ECO:0000256" key="3">
    <source>
        <dbReference type="ARBA" id="ARBA00006047"/>
    </source>
</evidence>
<dbReference type="InterPro" id="IPR052182">
    <property type="entry name" value="Glycogen/Maltodextrin_Phosph"/>
</dbReference>
<evidence type="ECO:0000256" key="1">
    <source>
        <dbReference type="ARBA" id="ARBA00001275"/>
    </source>
</evidence>
<comment type="caution">
    <text evidence="13">The sequence shown here is derived from an EMBL/GenBank/DDBJ whole genome shotgun (WGS) entry which is preliminary data.</text>
</comment>
<dbReference type="GO" id="GO:0030170">
    <property type="term" value="F:pyridoxal phosphate binding"/>
    <property type="evidence" value="ECO:0007669"/>
    <property type="project" value="InterPro"/>
</dbReference>
<evidence type="ECO:0000256" key="4">
    <source>
        <dbReference type="ARBA" id="ARBA00012591"/>
    </source>
</evidence>
<evidence type="ECO:0000313" key="14">
    <source>
        <dbReference type="Proteomes" id="UP000230790"/>
    </source>
</evidence>
<dbReference type="PROSITE" id="PS00102">
    <property type="entry name" value="PHOSPHORYLASE"/>
    <property type="match status" value="1"/>
</dbReference>
<protein>
    <recommendedName>
        <fullName evidence="4">glycogen phosphorylase</fullName>
        <ecNumber evidence="4">2.4.1.1</ecNumber>
    </recommendedName>
</protein>
<proteinExistence type="inferred from homology"/>
<feature type="domain" description="DUF3417" evidence="12">
    <location>
        <begin position="13"/>
        <end position="129"/>
    </location>
</feature>
<dbReference type="EC" id="2.4.1.1" evidence="4"/>
<keyword evidence="5" id="KW-0021">Allosteric enzyme</keyword>
<evidence type="ECO:0000256" key="8">
    <source>
        <dbReference type="ARBA" id="ARBA00022898"/>
    </source>
</evidence>
<keyword evidence="8 11" id="KW-0663">Pyridoxal phosphate</keyword>
<dbReference type="Pfam" id="PF00343">
    <property type="entry name" value="Phosphorylase"/>
    <property type="match status" value="1"/>
</dbReference>
<feature type="modified residue" description="N6-(pyridoxal phosphate)lysine" evidence="11">
    <location>
        <position position="606"/>
    </location>
</feature>
<accession>A0A2M8QGP4</accession>
<keyword evidence="6" id="KW-0328">Glycosyltransferase</keyword>
<evidence type="ECO:0000256" key="7">
    <source>
        <dbReference type="ARBA" id="ARBA00022679"/>
    </source>
</evidence>
<dbReference type="Gene3D" id="3.40.50.2000">
    <property type="entry name" value="Glycogen Phosphorylase B"/>
    <property type="match status" value="3"/>
</dbReference>
<organism evidence="13 14">
    <name type="scientific">Candidatus Thermofonsia Clade 3 bacterium</name>
    <dbReference type="NCBI Taxonomy" id="2364212"/>
    <lineage>
        <taxon>Bacteria</taxon>
        <taxon>Bacillati</taxon>
        <taxon>Chloroflexota</taxon>
        <taxon>Candidatus Thermofontia</taxon>
        <taxon>Candidatus Thermofonsia Clade 3</taxon>
    </lineage>
</organism>
<dbReference type="InterPro" id="IPR000811">
    <property type="entry name" value="Glyco_trans_35"/>
</dbReference>
<dbReference type="EMBL" id="PGTN01000003">
    <property type="protein sequence ID" value="PJF48969.1"/>
    <property type="molecule type" value="Genomic_DNA"/>
</dbReference>
<evidence type="ECO:0000256" key="5">
    <source>
        <dbReference type="ARBA" id="ARBA00022533"/>
    </source>
</evidence>